<dbReference type="Proteomes" id="UP000825935">
    <property type="component" value="Chromosome 14"/>
</dbReference>
<evidence type="ECO:0000256" key="4">
    <source>
        <dbReference type="PROSITE-ProRule" id="PRU00175"/>
    </source>
</evidence>
<evidence type="ECO:0000256" key="3">
    <source>
        <dbReference type="ARBA" id="ARBA00022833"/>
    </source>
</evidence>
<protein>
    <recommendedName>
        <fullName evidence="5">RING-type domain-containing protein</fullName>
    </recommendedName>
</protein>
<dbReference type="OrthoDB" id="8062037at2759"/>
<dbReference type="Gene3D" id="3.30.40.10">
    <property type="entry name" value="Zinc/RING finger domain, C3HC4 (zinc finger)"/>
    <property type="match status" value="1"/>
</dbReference>
<evidence type="ECO:0000259" key="5">
    <source>
        <dbReference type="PROSITE" id="PS50089"/>
    </source>
</evidence>
<keyword evidence="1" id="KW-0479">Metal-binding</keyword>
<evidence type="ECO:0000313" key="7">
    <source>
        <dbReference type="Proteomes" id="UP000825935"/>
    </source>
</evidence>
<keyword evidence="3" id="KW-0862">Zinc</keyword>
<dbReference type="AlphaFoldDB" id="A0A8T2TBX2"/>
<evidence type="ECO:0000313" key="6">
    <source>
        <dbReference type="EMBL" id="KAH7416247.1"/>
    </source>
</evidence>
<dbReference type="GO" id="GO:0008270">
    <property type="term" value="F:zinc ion binding"/>
    <property type="evidence" value="ECO:0007669"/>
    <property type="project" value="UniProtKB-KW"/>
</dbReference>
<comment type="caution">
    <text evidence="6">The sequence shown here is derived from an EMBL/GenBank/DDBJ whole genome shotgun (WGS) entry which is preliminary data.</text>
</comment>
<feature type="domain" description="RING-type" evidence="5">
    <location>
        <begin position="98"/>
        <end position="139"/>
    </location>
</feature>
<dbReference type="Pfam" id="PF13639">
    <property type="entry name" value="zf-RING_2"/>
    <property type="match status" value="1"/>
</dbReference>
<dbReference type="GO" id="GO:0016567">
    <property type="term" value="P:protein ubiquitination"/>
    <property type="evidence" value="ECO:0007669"/>
    <property type="project" value="TreeGrafter"/>
</dbReference>
<keyword evidence="7" id="KW-1185">Reference proteome</keyword>
<dbReference type="SUPFAM" id="SSF57850">
    <property type="entry name" value="RING/U-box"/>
    <property type="match status" value="1"/>
</dbReference>
<gene>
    <name evidence="6" type="ORF">KP509_14G082600</name>
</gene>
<evidence type="ECO:0000256" key="1">
    <source>
        <dbReference type="ARBA" id="ARBA00022723"/>
    </source>
</evidence>
<dbReference type="GO" id="GO:0061630">
    <property type="term" value="F:ubiquitin protein ligase activity"/>
    <property type="evidence" value="ECO:0007669"/>
    <property type="project" value="TreeGrafter"/>
</dbReference>
<dbReference type="InterPro" id="IPR001841">
    <property type="entry name" value="Znf_RING"/>
</dbReference>
<keyword evidence="2 4" id="KW-0863">Zinc-finger</keyword>
<reference evidence="6" key="1">
    <citation type="submission" date="2021-08" db="EMBL/GenBank/DDBJ databases">
        <title>WGS assembly of Ceratopteris richardii.</title>
        <authorList>
            <person name="Marchant D.B."/>
            <person name="Chen G."/>
            <person name="Jenkins J."/>
            <person name="Shu S."/>
            <person name="Leebens-Mack J."/>
            <person name="Grimwood J."/>
            <person name="Schmutz J."/>
            <person name="Soltis P."/>
            <person name="Soltis D."/>
            <person name="Chen Z.-H."/>
        </authorList>
    </citation>
    <scope>NUCLEOTIDE SEQUENCE</scope>
    <source>
        <strain evidence="6">Whitten #5841</strain>
        <tissue evidence="6">Leaf</tissue>
    </source>
</reference>
<dbReference type="GO" id="GO:0005737">
    <property type="term" value="C:cytoplasm"/>
    <property type="evidence" value="ECO:0007669"/>
    <property type="project" value="TreeGrafter"/>
</dbReference>
<dbReference type="EMBL" id="CM035419">
    <property type="protein sequence ID" value="KAH7416247.1"/>
    <property type="molecule type" value="Genomic_DNA"/>
</dbReference>
<accession>A0A8T2TBX2</accession>
<dbReference type="PANTHER" id="PTHR15710">
    <property type="entry name" value="E3 UBIQUITIN-PROTEIN LIGASE PRAJA"/>
    <property type="match status" value="1"/>
</dbReference>
<dbReference type="InterPro" id="IPR013083">
    <property type="entry name" value="Znf_RING/FYVE/PHD"/>
</dbReference>
<organism evidence="6 7">
    <name type="scientific">Ceratopteris richardii</name>
    <name type="common">Triangle waterfern</name>
    <dbReference type="NCBI Taxonomy" id="49495"/>
    <lineage>
        <taxon>Eukaryota</taxon>
        <taxon>Viridiplantae</taxon>
        <taxon>Streptophyta</taxon>
        <taxon>Embryophyta</taxon>
        <taxon>Tracheophyta</taxon>
        <taxon>Polypodiopsida</taxon>
        <taxon>Polypodiidae</taxon>
        <taxon>Polypodiales</taxon>
        <taxon>Pteridineae</taxon>
        <taxon>Pteridaceae</taxon>
        <taxon>Parkerioideae</taxon>
        <taxon>Ceratopteris</taxon>
    </lineage>
</organism>
<name>A0A8T2TBX2_CERRI</name>
<dbReference type="SMART" id="SM00184">
    <property type="entry name" value="RING"/>
    <property type="match status" value="1"/>
</dbReference>
<dbReference type="PANTHER" id="PTHR15710:SF217">
    <property type="entry name" value="E3 UBIQUITIN-PROTEIN LIGASE RDUF2"/>
    <property type="match status" value="1"/>
</dbReference>
<sequence length="274" mass="31726">MASALRLNSSYTTMSIPDGLCCDVQHADYIQVLPLHYENESDDAESERNHNEYDSEEYEYYIYEDEVNYSCIPASKFSINAMPVVEYISIPMTDYGHCAVCQEPFDAGMDVKEMPCKHIYHSGCIVQWLSGHRSCPLCRFLMPVDDSNSIKKCTESGNDQIILGNQGNCDEEWEPDVIRFPIYEGFHEVLNCDYSMLWLILEHTISPRLTPAVCFLSQNVDECPRDRKMEHPFHLMNEDLLFHPVRSLAHQTKYHNRHKSEVVWMEGTSIMNCN</sequence>
<dbReference type="PROSITE" id="PS50089">
    <property type="entry name" value="ZF_RING_2"/>
    <property type="match status" value="1"/>
</dbReference>
<evidence type="ECO:0000256" key="2">
    <source>
        <dbReference type="ARBA" id="ARBA00022771"/>
    </source>
</evidence>
<proteinExistence type="predicted"/>